<dbReference type="InterPro" id="IPR015943">
    <property type="entry name" value="WD40/YVTN_repeat-like_dom_sf"/>
</dbReference>
<dbReference type="VEuPathDB" id="VectorBase:AMAM005137"/>
<protein>
    <recommendedName>
        <fullName evidence="1">Carrier domain-containing protein</fullName>
    </recommendedName>
</protein>
<dbReference type="InterPro" id="IPR052091">
    <property type="entry name" value="Beta-ala_Activ/Resist"/>
</dbReference>
<dbReference type="AlphaFoldDB" id="A0A182SEG3"/>
<dbReference type="InterPro" id="IPR002372">
    <property type="entry name" value="PQQ_rpt_dom"/>
</dbReference>
<reference evidence="3" key="1">
    <citation type="submission" date="2013-09" db="EMBL/GenBank/DDBJ databases">
        <title>The Genome Sequence of Anopheles maculatus species B.</title>
        <authorList>
            <consortium name="The Broad Institute Genomics Platform"/>
            <person name="Neafsey D.E."/>
            <person name="Besansky N."/>
            <person name="Howell P."/>
            <person name="Walton C."/>
            <person name="Young S.K."/>
            <person name="Zeng Q."/>
            <person name="Gargeya S."/>
            <person name="Fitzgerald M."/>
            <person name="Haas B."/>
            <person name="Abouelleil A."/>
            <person name="Allen A.W."/>
            <person name="Alvarado L."/>
            <person name="Arachchi H.M."/>
            <person name="Berlin A.M."/>
            <person name="Chapman S.B."/>
            <person name="Gainer-Dewar J."/>
            <person name="Goldberg J."/>
            <person name="Griggs A."/>
            <person name="Gujja S."/>
            <person name="Hansen M."/>
            <person name="Howarth C."/>
            <person name="Imamovic A."/>
            <person name="Ireland A."/>
            <person name="Larimer J."/>
            <person name="McCowan C."/>
            <person name="Murphy C."/>
            <person name="Pearson M."/>
            <person name="Poon T.W."/>
            <person name="Priest M."/>
            <person name="Roberts A."/>
            <person name="Saif S."/>
            <person name="Shea T."/>
            <person name="Sisk P."/>
            <person name="Sykes S."/>
            <person name="Wortman J."/>
            <person name="Nusbaum C."/>
            <person name="Birren B."/>
        </authorList>
    </citation>
    <scope>NUCLEOTIDE SEQUENCE [LARGE SCALE GENOMIC DNA]</scope>
    <source>
        <strain evidence="3">maculatus3</strain>
    </source>
</reference>
<dbReference type="SUPFAM" id="SSF50998">
    <property type="entry name" value="Quinoprotein alcohol dehydrogenase-like"/>
    <property type="match status" value="1"/>
</dbReference>
<dbReference type="Pfam" id="PF13570">
    <property type="entry name" value="Beta-prop_ACSF4"/>
    <property type="match status" value="1"/>
</dbReference>
<dbReference type="GO" id="GO:0043041">
    <property type="term" value="P:amino acid activation for nonribosomal peptide biosynthetic process"/>
    <property type="evidence" value="ECO:0007669"/>
    <property type="project" value="TreeGrafter"/>
</dbReference>
<dbReference type="Gene3D" id="2.130.10.10">
    <property type="entry name" value="YVTN repeat-like/Quinoprotein amine dehydrogenase"/>
    <property type="match status" value="1"/>
</dbReference>
<evidence type="ECO:0000313" key="3">
    <source>
        <dbReference type="Proteomes" id="UP000075901"/>
    </source>
</evidence>
<dbReference type="InterPro" id="IPR045851">
    <property type="entry name" value="AMP-bd_C_sf"/>
</dbReference>
<reference evidence="2" key="2">
    <citation type="submission" date="2020-05" db="UniProtKB">
        <authorList>
            <consortium name="EnsemblMetazoa"/>
        </authorList>
    </citation>
    <scope>IDENTIFICATION</scope>
    <source>
        <strain evidence="2">maculatus3</strain>
    </source>
</reference>
<keyword evidence="3" id="KW-1185">Reference proteome</keyword>
<dbReference type="PANTHER" id="PTHR44394:SF1">
    <property type="entry name" value="BETA-ALANINE-ACTIVATING ENZYME"/>
    <property type="match status" value="1"/>
</dbReference>
<dbReference type="PANTHER" id="PTHR44394">
    <property type="entry name" value="BETA-ALANINE-ACTIVATING ENZYME"/>
    <property type="match status" value="1"/>
</dbReference>
<dbReference type="InterPro" id="IPR009081">
    <property type="entry name" value="PP-bd_ACP"/>
</dbReference>
<dbReference type="PROSITE" id="PS50075">
    <property type="entry name" value="CARRIER"/>
    <property type="match status" value="1"/>
</dbReference>
<name>A0A182SEG3_9DIPT</name>
<dbReference type="Gene3D" id="3.30.300.30">
    <property type="match status" value="1"/>
</dbReference>
<dbReference type="InterPro" id="IPR011047">
    <property type="entry name" value="Quinoprotein_ADH-like_sf"/>
</dbReference>
<dbReference type="Proteomes" id="UP000075901">
    <property type="component" value="Unassembled WGS sequence"/>
</dbReference>
<feature type="domain" description="Carrier" evidence="1">
    <location>
        <begin position="276"/>
        <end position="356"/>
    </location>
</feature>
<organism evidence="2 3">
    <name type="scientific">Anopheles maculatus</name>
    <dbReference type="NCBI Taxonomy" id="74869"/>
    <lineage>
        <taxon>Eukaryota</taxon>
        <taxon>Metazoa</taxon>
        <taxon>Ecdysozoa</taxon>
        <taxon>Arthropoda</taxon>
        <taxon>Hexapoda</taxon>
        <taxon>Insecta</taxon>
        <taxon>Pterygota</taxon>
        <taxon>Neoptera</taxon>
        <taxon>Endopterygota</taxon>
        <taxon>Diptera</taxon>
        <taxon>Nematocera</taxon>
        <taxon>Culicoidea</taxon>
        <taxon>Culicidae</taxon>
        <taxon>Anophelinae</taxon>
        <taxon>Anopheles</taxon>
        <taxon>Anopheles maculatus group</taxon>
    </lineage>
</organism>
<dbReference type="SUPFAM" id="SSF56801">
    <property type="entry name" value="Acetyl-CoA synthetase-like"/>
    <property type="match status" value="1"/>
</dbReference>
<dbReference type="Gene3D" id="3.40.50.12780">
    <property type="entry name" value="N-terminal domain of ligase-like"/>
    <property type="match status" value="1"/>
</dbReference>
<accession>A0A182SEG3</accession>
<dbReference type="InterPro" id="IPR042099">
    <property type="entry name" value="ANL_N_sf"/>
</dbReference>
<evidence type="ECO:0000259" key="1">
    <source>
        <dbReference type="PROSITE" id="PS50075"/>
    </source>
</evidence>
<proteinExistence type="predicted"/>
<dbReference type="EnsemblMetazoa" id="AMAM005137-RA">
    <property type="protein sequence ID" value="AMAM005137-PA"/>
    <property type="gene ID" value="AMAM005137"/>
</dbReference>
<sequence length="725" mass="80480">MTPSMFARWDTIDASQVIFGPQTTLRILVLGGEPFPMLKRPAESRVRVYNIYGITEVSCWSMIQQMTHENDSDVPLGKPLDCSIMLQLGNLDDERLQAEKNSVGSTVGELRIGSCSRKCLILGKADETYDTLFTKDVVYRPTGDVVELTREGTYYYRGRCNRVIKRFGWRVSLSEVETVVQSHPSVLQCASCFISEQNRLVIFFKADSNDHSLQETLWREMRAKLRPESIPDRLLQINKFPLSAHGKVCDDGLRQMYEQIKQRTLAIGGILPLDFFRAELSAMGIAHDQLPVKGTENKKIKLNSSFIDRGGTSFAALRLHNALEDKFKLQLPELITLLIDPAIPLEEAFKYVELNVSTTNTCSGEAEARKHKSPNDSLLSVVSHYNLEKCIDSRPSITFCKNFGQILTIGSHSGMVLTISIATNTVVSSILLPDRVECAVSFITLENDAVHGVVGCYDGFLYCFNPLDGSHAWKYDAGAMIKCTPLVMPQSKLIIFGCYSTVANLHCIVGEKSSSRLCWKVQIGTKPILSQPLILGGDSEGLILVATLDGTLAAVSASTGRCVWRRAMSSRNIPIFSTPTFLAEYNKIACCGVDGTFGIYDALGGMEISNHKLPGNVFSSLETIKHPNDRIHFIVGCYDRNVYCIEYLPADGDMLLVKWCIKVQSQIYATPRSIKSRLIVCTTSGWINLIDPSECDDEAKPDGKIITAMKMKGELFATPVVHDDL</sequence>
<evidence type="ECO:0000313" key="2">
    <source>
        <dbReference type="EnsemblMetazoa" id="AMAM005137-PA"/>
    </source>
</evidence>